<evidence type="ECO:0000313" key="2">
    <source>
        <dbReference type="Proteomes" id="UP000002318"/>
    </source>
</evidence>
<keyword evidence="2" id="KW-1185">Reference proteome</keyword>
<dbReference type="AlphaFoldDB" id="E1R1E2"/>
<proteinExistence type="predicted"/>
<dbReference type="OrthoDB" id="658409at2"/>
<protein>
    <submittedName>
        <fullName evidence="1">Uncharacterized protein</fullName>
    </submittedName>
</protein>
<dbReference type="EMBL" id="CP002116">
    <property type="protein sequence ID" value="ADK81083.1"/>
    <property type="molecule type" value="Genomic_DNA"/>
</dbReference>
<dbReference type="Proteomes" id="UP000002318">
    <property type="component" value="Chromosome"/>
</dbReference>
<gene>
    <name evidence="1" type="ordered locus">Spirs_1960</name>
</gene>
<dbReference type="HOGENOM" id="CLU_2095342_0_0_12"/>
<reference evidence="1 2" key="1">
    <citation type="journal article" date="2010" name="Stand. Genomic Sci.">
        <title>Complete genome sequence of Spirochaeta smaragdinae type strain (SEBR 4228).</title>
        <authorList>
            <person name="Mavromatis K."/>
            <person name="Yasawong M."/>
            <person name="Chertkov O."/>
            <person name="Lapidus A."/>
            <person name="Lucas S."/>
            <person name="Nolan M."/>
            <person name="Del Rio T.G."/>
            <person name="Tice H."/>
            <person name="Cheng J.F."/>
            <person name="Pitluck S."/>
            <person name="Liolios K."/>
            <person name="Ivanova N."/>
            <person name="Tapia R."/>
            <person name="Han C."/>
            <person name="Bruce D."/>
            <person name="Goodwin L."/>
            <person name="Pati A."/>
            <person name="Chen A."/>
            <person name="Palaniappan K."/>
            <person name="Land M."/>
            <person name="Hauser L."/>
            <person name="Chang Y.J."/>
            <person name="Jeffries C.D."/>
            <person name="Detter J.C."/>
            <person name="Rohde M."/>
            <person name="Brambilla E."/>
            <person name="Spring S."/>
            <person name="Goker M."/>
            <person name="Sikorski J."/>
            <person name="Woyke T."/>
            <person name="Bristow J."/>
            <person name="Eisen J.A."/>
            <person name="Markowitz V."/>
            <person name="Hugenholtz P."/>
            <person name="Klenk H.P."/>
            <person name="Kyrpides N.C."/>
        </authorList>
    </citation>
    <scope>NUCLEOTIDE SEQUENCE [LARGE SCALE GENOMIC DNA]</scope>
    <source>
        <strain evidence="2">DSM 11293 / JCM 15392 / SEBR 4228</strain>
    </source>
</reference>
<accession>E1R1E2</accession>
<sequence>MVELGDRLYLSGGADPTLSWLNGNSGYEVTVAGYMPGRGKEPALLVKFDDFITTAHGLKGLYAVIELRFENTTWQDGALVQIELCNFLPAKKPRPERQCGHWVEANAIVKKIRYKR</sequence>
<evidence type="ECO:0000313" key="1">
    <source>
        <dbReference type="EMBL" id="ADK81083.1"/>
    </source>
</evidence>
<dbReference type="KEGG" id="ssm:Spirs_1960"/>
<name>E1R1E2_SEDSS</name>
<dbReference type="RefSeq" id="WP_013254547.1">
    <property type="nucleotide sequence ID" value="NC_014364.1"/>
</dbReference>
<organism evidence="1 2">
    <name type="scientific">Sediminispirochaeta smaragdinae (strain DSM 11293 / JCM 15392 / SEBR 4228)</name>
    <name type="common">Spirochaeta smaragdinae</name>
    <dbReference type="NCBI Taxonomy" id="573413"/>
    <lineage>
        <taxon>Bacteria</taxon>
        <taxon>Pseudomonadati</taxon>
        <taxon>Spirochaetota</taxon>
        <taxon>Spirochaetia</taxon>
        <taxon>Spirochaetales</taxon>
        <taxon>Spirochaetaceae</taxon>
        <taxon>Sediminispirochaeta</taxon>
    </lineage>
</organism>